<dbReference type="InterPro" id="IPR025646">
    <property type="entry name" value="DUF4350"/>
</dbReference>
<gene>
    <name evidence="3" type="ORF">HH308_19695</name>
</gene>
<evidence type="ECO:0000313" key="3">
    <source>
        <dbReference type="EMBL" id="NMO03441.1"/>
    </source>
</evidence>
<proteinExistence type="predicted"/>
<reference evidence="3 4" key="1">
    <citation type="submission" date="2020-04" db="EMBL/GenBank/DDBJ databases">
        <title>Gordonia sp. nov. TBRC 11910.</title>
        <authorList>
            <person name="Suriyachadkun C."/>
        </authorList>
    </citation>
    <scope>NUCLEOTIDE SEQUENCE [LARGE SCALE GENOMIC DNA]</scope>
    <source>
        <strain evidence="3 4">TBRC 11910</strain>
    </source>
</reference>
<dbReference type="EMBL" id="JABBNB010000023">
    <property type="protein sequence ID" value="NMO03441.1"/>
    <property type="molecule type" value="Genomic_DNA"/>
</dbReference>
<dbReference type="Proteomes" id="UP000550729">
    <property type="component" value="Unassembled WGS sequence"/>
</dbReference>
<keyword evidence="4" id="KW-1185">Reference proteome</keyword>
<evidence type="ECO:0000313" key="4">
    <source>
        <dbReference type="Proteomes" id="UP000550729"/>
    </source>
</evidence>
<keyword evidence="1" id="KW-1133">Transmembrane helix</keyword>
<accession>A0A848L4C8</accession>
<evidence type="ECO:0000256" key="1">
    <source>
        <dbReference type="SAM" id="Phobius"/>
    </source>
</evidence>
<organism evidence="3 4">
    <name type="scientific">Gordonia asplenii</name>
    <dbReference type="NCBI Taxonomy" id="2725283"/>
    <lineage>
        <taxon>Bacteria</taxon>
        <taxon>Bacillati</taxon>
        <taxon>Actinomycetota</taxon>
        <taxon>Actinomycetes</taxon>
        <taxon>Mycobacteriales</taxon>
        <taxon>Gordoniaceae</taxon>
        <taxon>Gordonia</taxon>
    </lineage>
</organism>
<comment type="caution">
    <text evidence="3">The sequence shown here is derived from an EMBL/GenBank/DDBJ whole genome shotgun (WGS) entry which is preliminary data.</text>
</comment>
<feature type="transmembrane region" description="Helical" evidence="1">
    <location>
        <begin position="24"/>
        <end position="46"/>
    </location>
</feature>
<evidence type="ECO:0000259" key="2">
    <source>
        <dbReference type="Pfam" id="PF14258"/>
    </source>
</evidence>
<sequence>MSAPAQAAPPVPARAPKAPRPRRWILFAVLGAVALIVVGGIAALAVSAASNKLGTTSDPLDPDNPGTSGTRALARVIDAHGVHVDVVRNQKQLFAAGRPDANTTVVVTGDSALNSYTAGKLRERVGGAARLVLLNPRQSTLTELAPPASTGYGYDISISSVRADCSTPGIAPSDVISASSATYVVAPGSSATSCFTLRTSSTTGGSNVVVLPANGSRPQVVVASGLQFTNGSIDMFDNAGVAVRMLGGHDRLLWYIPSVKDVPPSQTAGGPSDIPRAIGPLIALAFVALLAAMVWRGRRFGRLVVEPLPAVVKAIETTQARGRLYHRAGDVPRAGKQLRDHTIRRLTKSLGLPTRTDVTIVIDTAATASGAERAWLAHLLAGPLPGTEDQLLSYANDLSRIEEEVHRRYG</sequence>
<dbReference type="Pfam" id="PF14258">
    <property type="entry name" value="DUF4350"/>
    <property type="match status" value="1"/>
</dbReference>
<name>A0A848L4C8_9ACTN</name>
<keyword evidence="1" id="KW-0812">Transmembrane</keyword>
<dbReference type="AlphaFoldDB" id="A0A848L4C8"/>
<dbReference type="RefSeq" id="WP_170195950.1">
    <property type="nucleotide sequence ID" value="NZ_JABBNB010000023.1"/>
</dbReference>
<keyword evidence="1" id="KW-0472">Membrane</keyword>
<protein>
    <submittedName>
        <fullName evidence="3">DUF4350 domain-containing protein</fullName>
    </submittedName>
</protein>
<feature type="domain" description="DUF4350" evidence="2">
    <location>
        <begin position="62"/>
        <end position="246"/>
    </location>
</feature>